<dbReference type="Proteomes" id="UP001642487">
    <property type="component" value="Chromosome 9"/>
</dbReference>
<protein>
    <submittedName>
        <fullName evidence="1">Uncharacterized protein</fullName>
    </submittedName>
</protein>
<evidence type="ECO:0000313" key="2">
    <source>
        <dbReference type="Proteomes" id="UP001642487"/>
    </source>
</evidence>
<name>A0ABP0Z8M0_9ROSI</name>
<gene>
    <name evidence="1" type="ORF">CITCOLO1_LOCUS21551</name>
</gene>
<dbReference type="EMBL" id="OZ021743">
    <property type="protein sequence ID" value="CAK9329114.1"/>
    <property type="molecule type" value="Genomic_DNA"/>
</dbReference>
<organism evidence="1 2">
    <name type="scientific">Citrullus colocynthis</name>
    <name type="common">colocynth</name>
    <dbReference type="NCBI Taxonomy" id="252529"/>
    <lineage>
        <taxon>Eukaryota</taxon>
        <taxon>Viridiplantae</taxon>
        <taxon>Streptophyta</taxon>
        <taxon>Embryophyta</taxon>
        <taxon>Tracheophyta</taxon>
        <taxon>Spermatophyta</taxon>
        <taxon>Magnoliopsida</taxon>
        <taxon>eudicotyledons</taxon>
        <taxon>Gunneridae</taxon>
        <taxon>Pentapetalae</taxon>
        <taxon>rosids</taxon>
        <taxon>fabids</taxon>
        <taxon>Cucurbitales</taxon>
        <taxon>Cucurbitaceae</taxon>
        <taxon>Benincaseae</taxon>
        <taxon>Citrullus</taxon>
    </lineage>
</organism>
<keyword evidence="2" id="KW-1185">Reference proteome</keyword>
<sequence length="84" mass="9631">MDFIEARVAGFITPEGAWNTSVIKKIPLNLRNEDKLIWHYDKYGKYSSQETVDCALFNGSFIDRWHNLVTVCEASKSELLATSF</sequence>
<evidence type="ECO:0000313" key="1">
    <source>
        <dbReference type="EMBL" id="CAK9329114.1"/>
    </source>
</evidence>
<accession>A0ABP0Z8M0</accession>
<reference evidence="1 2" key="1">
    <citation type="submission" date="2024-03" db="EMBL/GenBank/DDBJ databases">
        <authorList>
            <person name="Gkanogiannis A."/>
            <person name="Becerra Lopez-Lavalle L."/>
        </authorList>
    </citation>
    <scope>NUCLEOTIDE SEQUENCE [LARGE SCALE GENOMIC DNA]</scope>
</reference>
<proteinExistence type="predicted"/>